<proteinExistence type="predicted"/>
<dbReference type="STRING" id="363870.NG54_02850"/>
<evidence type="ECO:0000313" key="4">
    <source>
        <dbReference type="EMBL" id="NEY19188.1"/>
    </source>
</evidence>
<dbReference type="Gene3D" id="2.30.42.10">
    <property type="match status" value="1"/>
</dbReference>
<dbReference type="SUPFAM" id="SSF50156">
    <property type="entry name" value="PDZ domain-like"/>
    <property type="match status" value="1"/>
</dbReference>
<dbReference type="AlphaFoldDB" id="A0A0A6VG85"/>
<feature type="transmembrane region" description="Helical" evidence="1">
    <location>
        <begin position="81"/>
        <end position="99"/>
    </location>
</feature>
<keyword evidence="1" id="KW-0472">Membrane</keyword>
<dbReference type="EMBL" id="JRUN01000005">
    <property type="protein sequence ID" value="KHD86443.1"/>
    <property type="molecule type" value="Genomic_DNA"/>
</dbReference>
<accession>A0A0A6VG85</accession>
<feature type="transmembrane region" description="Helical" evidence="1">
    <location>
        <begin position="177"/>
        <end position="198"/>
    </location>
</feature>
<feature type="transmembrane region" description="Helical" evidence="1">
    <location>
        <begin position="106"/>
        <end position="125"/>
    </location>
</feature>
<reference evidence="4 6" key="3">
    <citation type="submission" date="2020-03" db="EMBL/GenBank/DDBJ databases">
        <title>Bacillus aquiflavi sp. nov., isolated from yellow water of strong flavor Chinese baijiu in Yibin region of China.</title>
        <authorList>
            <person name="Xie J."/>
        </authorList>
    </citation>
    <scope>NUCLEOTIDE SEQUENCE [LARGE SCALE GENOMIC DNA]</scope>
    <source>
        <strain evidence="4 6">Gsoil 114</strain>
    </source>
</reference>
<feature type="transmembrane region" description="Helical" evidence="1">
    <location>
        <begin position="137"/>
        <end position="157"/>
    </location>
</feature>
<dbReference type="SMART" id="SM00228">
    <property type="entry name" value="PDZ"/>
    <property type="match status" value="1"/>
</dbReference>
<protein>
    <submittedName>
        <fullName evidence="4">PDZ domain-containing protein</fullName>
    </submittedName>
    <submittedName>
        <fullName evidence="3">Signal protein PDZ</fullName>
    </submittedName>
</protein>
<dbReference type="InterPro" id="IPR041489">
    <property type="entry name" value="PDZ_6"/>
</dbReference>
<keyword evidence="6" id="KW-1185">Reference proteome</keyword>
<evidence type="ECO:0000259" key="2">
    <source>
        <dbReference type="SMART" id="SM00228"/>
    </source>
</evidence>
<evidence type="ECO:0000313" key="6">
    <source>
        <dbReference type="Proteomes" id="UP000476934"/>
    </source>
</evidence>
<dbReference type="Proteomes" id="UP000476934">
    <property type="component" value="Unassembled WGS sequence"/>
</dbReference>
<dbReference type="InterPro" id="IPR001478">
    <property type="entry name" value="PDZ"/>
</dbReference>
<organism evidence="3 5">
    <name type="scientific">Heyndrickxia ginsengihumi</name>
    <dbReference type="NCBI Taxonomy" id="363870"/>
    <lineage>
        <taxon>Bacteria</taxon>
        <taxon>Bacillati</taxon>
        <taxon>Bacillota</taxon>
        <taxon>Bacilli</taxon>
        <taxon>Bacillales</taxon>
        <taxon>Bacillaceae</taxon>
        <taxon>Heyndrickxia</taxon>
    </lineage>
</organism>
<reference evidence="3 5" key="1">
    <citation type="submission" date="2014-10" db="EMBL/GenBank/DDBJ databases">
        <title>Draft genome of phytase producing Bacillus ginsengihumi strain M2.11.</title>
        <authorList>
            <person name="Toymentseva A."/>
            <person name="Boulygina E.A."/>
            <person name="Kazakov S.V."/>
            <person name="Kayumov I."/>
            <person name="Suleimanova A.D."/>
            <person name="Mardanova A.M."/>
            <person name="Maria S.N."/>
            <person name="Sergey M.Y."/>
            <person name="Sharipova M.R."/>
        </authorList>
    </citation>
    <scope>NUCLEOTIDE SEQUENCE [LARGE SCALE GENOMIC DNA]</scope>
    <source>
        <strain evidence="3 5">M2.11</strain>
    </source>
</reference>
<keyword evidence="1" id="KW-0812">Transmembrane</keyword>
<gene>
    <name evidence="4" type="ORF">G4D61_04295</name>
    <name evidence="3" type="ORF">NG54_02850</name>
</gene>
<feature type="domain" description="PDZ" evidence="2">
    <location>
        <begin position="295"/>
        <end position="361"/>
    </location>
</feature>
<evidence type="ECO:0000313" key="3">
    <source>
        <dbReference type="EMBL" id="KHD86443.1"/>
    </source>
</evidence>
<dbReference type="EMBL" id="JAAIWK010000004">
    <property type="protein sequence ID" value="NEY19188.1"/>
    <property type="molecule type" value="Genomic_DNA"/>
</dbReference>
<dbReference type="InterPro" id="IPR036034">
    <property type="entry name" value="PDZ_sf"/>
</dbReference>
<dbReference type="Proteomes" id="UP000030588">
    <property type="component" value="Unassembled WGS sequence"/>
</dbReference>
<keyword evidence="1" id="KW-1133">Transmembrane helix</keyword>
<dbReference type="RefSeq" id="WP_025727162.1">
    <property type="nucleotide sequence ID" value="NZ_JAAIWK010000004.1"/>
</dbReference>
<feature type="transmembrane region" description="Helical" evidence="1">
    <location>
        <begin position="210"/>
        <end position="229"/>
    </location>
</feature>
<comment type="caution">
    <text evidence="3">The sequence shown here is derived from an EMBL/GenBank/DDBJ whole genome shotgun (WGS) entry which is preliminary data.</text>
</comment>
<evidence type="ECO:0000256" key="1">
    <source>
        <dbReference type="SAM" id="Phobius"/>
    </source>
</evidence>
<name>A0A0A6VG85_9BACI</name>
<feature type="transmembrane region" description="Helical" evidence="1">
    <location>
        <begin position="16"/>
        <end position="37"/>
    </location>
</feature>
<dbReference type="OrthoDB" id="198399at2"/>
<sequence length="397" mass="44877">MGQIWIEELLKGVVRFFLQPIVYYAILIAIFTGYLRVKRERKDFHVRLFSIFQELKFLFPLGLLAGLILSIVSVVTGYTIAYPFIVAVTIVTILFSLIGQFRYLSPAFTMGTALILLFLLRIVPISSLSNIVQAVSYHMYTGFAILLGLFMIVEGWLMRQNGAKQLSPKLRKSRRGFTVGAFQAKRIWLVPVLCLLPLGPLTSFVDWWPVISWGGHSFSFVLVPFLLGFQQQIQSTLPQQAIDRVSKQVCLVGILTIIIAAAGYWYPIFSIVAAFVAILLRGFISLGHRMRENAAPYYFTPQKKGLMVLAVIPGSPADKMGLEKGEIIQKCNGKMVRHKDEFYQALQINPAFCKLEVLDIHNEIRFAQGALFVGDHHELGLLTLDEKPDWDSEKHYS</sequence>
<dbReference type="Pfam" id="PF17820">
    <property type="entry name" value="PDZ_6"/>
    <property type="match status" value="1"/>
</dbReference>
<evidence type="ECO:0000313" key="5">
    <source>
        <dbReference type="Proteomes" id="UP000030588"/>
    </source>
</evidence>
<feature type="transmembrane region" description="Helical" evidence="1">
    <location>
        <begin position="57"/>
        <end position="75"/>
    </location>
</feature>
<feature type="transmembrane region" description="Helical" evidence="1">
    <location>
        <begin position="249"/>
        <end position="265"/>
    </location>
</feature>
<reference evidence="4 6" key="2">
    <citation type="submission" date="2020-02" db="EMBL/GenBank/DDBJ databases">
        <authorList>
            <person name="Feng H."/>
        </authorList>
    </citation>
    <scope>NUCLEOTIDE SEQUENCE [LARGE SCALE GENOMIC DNA]</scope>
    <source>
        <strain evidence="4 6">Gsoil 114</strain>
    </source>
</reference>